<comment type="caution">
    <text evidence="1">The sequence shown here is derived from an EMBL/GenBank/DDBJ whole genome shotgun (WGS) entry which is preliminary data.</text>
</comment>
<evidence type="ECO:0000313" key="1">
    <source>
        <dbReference type="EMBL" id="KKM91551.1"/>
    </source>
</evidence>
<sequence length="40" mass="4287">MHDESCNASSRNSQSLLRLGSPAASITFITANVKLNILLL</sequence>
<dbReference type="EMBL" id="LAZR01006516">
    <property type="protein sequence ID" value="KKM91551.1"/>
    <property type="molecule type" value="Genomic_DNA"/>
</dbReference>
<name>A0A0F9LWP0_9ZZZZ</name>
<organism evidence="1">
    <name type="scientific">marine sediment metagenome</name>
    <dbReference type="NCBI Taxonomy" id="412755"/>
    <lineage>
        <taxon>unclassified sequences</taxon>
        <taxon>metagenomes</taxon>
        <taxon>ecological metagenomes</taxon>
    </lineage>
</organism>
<gene>
    <name evidence="1" type="ORF">LCGC14_1227310</name>
</gene>
<accession>A0A0F9LWP0</accession>
<proteinExistence type="predicted"/>
<dbReference type="AlphaFoldDB" id="A0A0F9LWP0"/>
<protein>
    <submittedName>
        <fullName evidence="1">Uncharacterized protein</fullName>
    </submittedName>
</protein>
<reference evidence="1" key="1">
    <citation type="journal article" date="2015" name="Nature">
        <title>Complex archaea that bridge the gap between prokaryotes and eukaryotes.</title>
        <authorList>
            <person name="Spang A."/>
            <person name="Saw J.H."/>
            <person name="Jorgensen S.L."/>
            <person name="Zaremba-Niedzwiedzka K."/>
            <person name="Martijn J."/>
            <person name="Lind A.E."/>
            <person name="van Eijk R."/>
            <person name="Schleper C."/>
            <person name="Guy L."/>
            <person name="Ettema T.J."/>
        </authorList>
    </citation>
    <scope>NUCLEOTIDE SEQUENCE</scope>
</reference>